<sequence length="146" mass="16537">MGNLSKIVESLPEHYGCVIFTGLASSFVNMWMGHNVGKARKQYEIPYPIMYSPDNKMFNCIQRAHQNTLENYPVYLMLLFIGGLQYPRVSACAGSFYYISRIAFAKGYYTGDPEKRRWGAFGYIGLLAMLGCTVGVALRQLNIFPH</sequence>
<dbReference type="GeneID" id="111133503"/>
<evidence type="ECO:0000256" key="12">
    <source>
        <dbReference type="ARBA" id="ARBA00023239"/>
    </source>
</evidence>
<evidence type="ECO:0000256" key="11">
    <source>
        <dbReference type="ARBA" id="ARBA00023139"/>
    </source>
</evidence>
<dbReference type="GO" id="GO:0004364">
    <property type="term" value="F:glutathione transferase activity"/>
    <property type="evidence" value="ECO:0007669"/>
    <property type="project" value="TreeGrafter"/>
</dbReference>
<evidence type="ECO:0000256" key="5">
    <source>
        <dbReference type="ARBA" id="ARBA00022787"/>
    </source>
</evidence>
<keyword evidence="6 23" id="KW-1133">Transmembrane helix</keyword>
<evidence type="ECO:0000256" key="2">
    <source>
        <dbReference type="ARBA" id="ARBA00010459"/>
    </source>
</evidence>
<comment type="subcellular location">
    <subcellularLocation>
        <location evidence="1">Mitochondrion outer membrane</location>
        <topology evidence="1">Multi-pass membrane protein</topology>
    </subcellularLocation>
</comment>
<evidence type="ECO:0000256" key="16">
    <source>
        <dbReference type="ARBA" id="ARBA00039056"/>
    </source>
</evidence>
<dbReference type="AlphaFoldDB" id="A0A8B8EDR1"/>
<keyword evidence="11" id="KW-0564">Palmitate</keyword>
<comment type="pathway">
    <text evidence="15">Lipid metabolism; arachidonate metabolism.</text>
</comment>
<evidence type="ECO:0000256" key="23">
    <source>
        <dbReference type="SAM" id="Phobius"/>
    </source>
</evidence>
<evidence type="ECO:0000256" key="8">
    <source>
        <dbReference type="ARBA" id="ARBA00023098"/>
    </source>
</evidence>
<dbReference type="GO" id="GO:0005783">
    <property type="term" value="C:endoplasmic reticulum"/>
    <property type="evidence" value="ECO:0007669"/>
    <property type="project" value="TreeGrafter"/>
</dbReference>
<dbReference type="InterPro" id="IPR001129">
    <property type="entry name" value="Membr-assoc_MAPEG"/>
</dbReference>
<dbReference type="SUPFAM" id="SSF161084">
    <property type="entry name" value="MAPEG domain-like"/>
    <property type="match status" value="1"/>
</dbReference>
<comment type="catalytic activity">
    <reaction evidence="18">
        <text>leukotriene C4 = leukotriene A4 + glutathione</text>
        <dbReference type="Rhea" id="RHEA:17617"/>
        <dbReference type="ChEBI" id="CHEBI:57463"/>
        <dbReference type="ChEBI" id="CHEBI:57925"/>
        <dbReference type="ChEBI" id="CHEBI:57973"/>
        <dbReference type="EC" id="4.4.1.20"/>
    </reaction>
    <physiologicalReaction direction="right-to-left" evidence="18">
        <dbReference type="Rhea" id="RHEA:17619"/>
    </physiologicalReaction>
</comment>
<evidence type="ECO:0000256" key="20">
    <source>
        <dbReference type="ARBA" id="ARBA00069748"/>
    </source>
</evidence>
<dbReference type="Proteomes" id="UP000694844">
    <property type="component" value="Chromosome 5"/>
</dbReference>
<evidence type="ECO:0000313" key="24">
    <source>
        <dbReference type="Proteomes" id="UP000694844"/>
    </source>
</evidence>
<dbReference type="RefSeq" id="XP_022337663.1">
    <property type="nucleotide sequence ID" value="XM_022481955.1"/>
</dbReference>
<comment type="catalytic activity">
    <reaction evidence="17">
        <text>(5S)-hydroperoxy-(6E,8Z,11Z,14Z)-eicosatetraenoate + 2 glutathione = (5S)-hydroxy-(6E,8Z,11Z,14Z)-eicosatetraenoate + glutathione disulfide + H2O</text>
        <dbReference type="Rhea" id="RHEA:48620"/>
        <dbReference type="ChEBI" id="CHEBI:15377"/>
        <dbReference type="ChEBI" id="CHEBI:57450"/>
        <dbReference type="ChEBI" id="CHEBI:57925"/>
        <dbReference type="ChEBI" id="CHEBI:58297"/>
        <dbReference type="ChEBI" id="CHEBI:90632"/>
    </reaction>
    <physiologicalReaction direction="left-to-right" evidence="17">
        <dbReference type="Rhea" id="RHEA:48621"/>
    </physiologicalReaction>
</comment>
<dbReference type="FunFam" id="1.20.120.550:FF:000004">
    <property type="entry name" value="Microsomal glutathione S-transferase 3"/>
    <property type="match status" value="1"/>
</dbReference>
<gene>
    <name evidence="25" type="primary">LOC111133503</name>
</gene>
<evidence type="ECO:0000256" key="14">
    <source>
        <dbReference type="ARBA" id="ARBA00037884"/>
    </source>
</evidence>
<keyword evidence="10 23" id="KW-0472">Membrane</keyword>
<keyword evidence="4 23" id="KW-0812">Transmembrane</keyword>
<evidence type="ECO:0000256" key="13">
    <source>
        <dbReference type="ARBA" id="ARBA00023288"/>
    </source>
</evidence>
<name>A0A8B8EDR1_CRAVI</name>
<evidence type="ECO:0000256" key="7">
    <source>
        <dbReference type="ARBA" id="ARBA00023002"/>
    </source>
</evidence>
<keyword evidence="24" id="KW-1185">Reference proteome</keyword>
<dbReference type="InterPro" id="IPR023352">
    <property type="entry name" value="MAPEG-like_dom_sf"/>
</dbReference>
<dbReference type="GO" id="GO:0005635">
    <property type="term" value="C:nuclear envelope"/>
    <property type="evidence" value="ECO:0007669"/>
    <property type="project" value="TreeGrafter"/>
</dbReference>
<evidence type="ECO:0000256" key="4">
    <source>
        <dbReference type="ARBA" id="ARBA00022692"/>
    </source>
</evidence>
<evidence type="ECO:0000256" key="15">
    <source>
        <dbReference type="ARBA" id="ARBA00037916"/>
    </source>
</evidence>
<reference evidence="25" key="1">
    <citation type="submission" date="2025-08" db="UniProtKB">
        <authorList>
            <consortium name="RefSeq"/>
        </authorList>
    </citation>
    <scope>IDENTIFICATION</scope>
    <source>
        <tissue evidence="25">Whole sample</tissue>
    </source>
</reference>
<keyword evidence="9" id="KW-0496">Mitochondrion</keyword>
<keyword evidence="12" id="KW-0456">Lyase</keyword>
<dbReference type="GO" id="GO:0006629">
    <property type="term" value="P:lipid metabolic process"/>
    <property type="evidence" value="ECO:0007669"/>
    <property type="project" value="UniProtKB-KW"/>
</dbReference>
<accession>A0A8B8EDR1</accession>
<organism evidence="24 25">
    <name type="scientific">Crassostrea virginica</name>
    <name type="common">Eastern oyster</name>
    <dbReference type="NCBI Taxonomy" id="6565"/>
    <lineage>
        <taxon>Eukaryota</taxon>
        <taxon>Metazoa</taxon>
        <taxon>Spiralia</taxon>
        <taxon>Lophotrochozoa</taxon>
        <taxon>Mollusca</taxon>
        <taxon>Bivalvia</taxon>
        <taxon>Autobranchia</taxon>
        <taxon>Pteriomorphia</taxon>
        <taxon>Ostreida</taxon>
        <taxon>Ostreoidea</taxon>
        <taxon>Ostreidae</taxon>
        <taxon>Crassostrea</taxon>
    </lineage>
</organism>
<evidence type="ECO:0000256" key="9">
    <source>
        <dbReference type="ARBA" id="ARBA00023128"/>
    </source>
</evidence>
<keyword evidence="5" id="KW-1000">Mitochondrion outer membrane</keyword>
<dbReference type="KEGG" id="cvn:111133503"/>
<keyword evidence="7" id="KW-0560">Oxidoreductase</keyword>
<protein>
    <recommendedName>
        <fullName evidence="20">Glutathione S-transferase 3, mitochondrial</fullName>
        <ecNumber evidence="16">4.4.1.20</ecNumber>
    </recommendedName>
    <alternativeName>
        <fullName evidence="21">Glutathione peroxidase MGST3</fullName>
    </alternativeName>
    <alternativeName>
        <fullName evidence="22">LTC4 synthase MGST3</fullName>
    </alternativeName>
</protein>
<comment type="catalytic activity">
    <reaction evidence="19">
        <text>15-deoxy-Delta(12,14)-prostaglandin J2 + glutathione = 15-deoxy-Delta(12,14)-prostaglandin J2-S-(R)-glutathione</text>
        <dbReference type="Rhea" id="RHEA:75963"/>
        <dbReference type="ChEBI" id="CHEBI:57925"/>
        <dbReference type="ChEBI" id="CHEBI:85236"/>
        <dbReference type="ChEBI" id="CHEBI:194498"/>
    </reaction>
    <physiologicalReaction direction="left-to-right" evidence="19">
        <dbReference type="Rhea" id="RHEA:75964"/>
    </physiologicalReaction>
</comment>
<dbReference type="Pfam" id="PF01124">
    <property type="entry name" value="MAPEG"/>
    <property type="match status" value="1"/>
</dbReference>
<dbReference type="Gene3D" id="1.20.120.550">
    <property type="entry name" value="Membrane associated eicosanoid/glutathione metabolism-like domain"/>
    <property type="match status" value="1"/>
</dbReference>
<evidence type="ECO:0000256" key="18">
    <source>
        <dbReference type="ARBA" id="ARBA00049298"/>
    </source>
</evidence>
<keyword evidence="13" id="KW-0449">Lipoprotein</keyword>
<evidence type="ECO:0000256" key="22">
    <source>
        <dbReference type="ARBA" id="ARBA00076908"/>
    </source>
</evidence>
<evidence type="ECO:0000256" key="3">
    <source>
        <dbReference type="ARBA" id="ARBA00022679"/>
    </source>
</evidence>
<evidence type="ECO:0000313" key="25">
    <source>
        <dbReference type="RefSeq" id="XP_022337663.1"/>
    </source>
</evidence>
<dbReference type="GO" id="GO:0004602">
    <property type="term" value="F:glutathione peroxidase activity"/>
    <property type="evidence" value="ECO:0007669"/>
    <property type="project" value="TreeGrafter"/>
</dbReference>
<dbReference type="PANTHER" id="PTHR10250">
    <property type="entry name" value="MICROSOMAL GLUTATHIONE S-TRANSFERASE"/>
    <property type="match status" value="1"/>
</dbReference>
<dbReference type="GO" id="GO:0006691">
    <property type="term" value="P:leukotriene metabolic process"/>
    <property type="evidence" value="ECO:0007669"/>
    <property type="project" value="UniProtKB-ARBA"/>
</dbReference>
<evidence type="ECO:0000256" key="6">
    <source>
        <dbReference type="ARBA" id="ARBA00022989"/>
    </source>
</evidence>
<feature type="transmembrane region" description="Helical" evidence="23">
    <location>
        <begin position="120"/>
        <end position="138"/>
    </location>
</feature>
<dbReference type="OrthoDB" id="410651at2759"/>
<dbReference type="EC" id="4.4.1.20" evidence="16"/>
<evidence type="ECO:0000256" key="17">
    <source>
        <dbReference type="ARBA" id="ARBA00043664"/>
    </source>
</evidence>
<comment type="similarity">
    <text evidence="2">Belongs to the MAPEG family.</text>
</comment>
<evidence type="ECO:0000256" key="1">
    <source>
        <dbReference type="ARBA" id="ARBA00004374"/>
    </source>
</evidence>
<keyword evidence="8" id="KW-0443">Lipid metabolism</keyword>
<proteinExistence type="inferred from homology"/>
<evidence type="ECO:0000256" key="10">
    <source>
        <dbReference type="ARBA" id="ARBA00023136"/>
    </source>
</evidence>
<comment type="pathway">
    <text evidence="14">Lipid metabolism; leukotriene C4 biosynthesis.</text>
</comment>
<dbReference type="InterPro" id="IPR050997">
    <property type="entry name" value="MAPEG"/>
</dbReference>
<dbReference type="GO" id="GO:0005741">
    <property type="term" value="C:mitochondrial outer membrane"/>
    <property type="evidence" value="ECO:0007669"/>
    <property type="project" value="UniProtKB-SubCell"/>
</dbReference>
<keyword evidence="3" id="KW-0808">Transferase</keyword>
<evidence type="ECO:0000256" key="19">
    <source>
        <dbReference type="ARBA" id="ARBA00051411"/>
    </source>
</evidence>
<dbReference type="PANTHER" id="PTHR10250:SF26">
    <property type="entry name" value="GLUTATHIONE S-TRANSFERASE 3, MITOCHONDRIAL"/>
    <property type="match status" value="1"/>
</dbReference>
<dbReference type="GO" id="GO:0004464">
    <property type="term" value="F:leukotriene-C4 synthase activity"/>
    <property type="evidence" value="ECO:0007669"/>
    <property type="project" value="UniProtKB-EC"/>
</dbReference>
<evidence type="ECO:0000256" key="21">
    <source>
        <dbReference type="ARBA" id="ARBA00075145"/>
    </source>
</evidence>